<dbReference type="AlphaFoldDB" id="A0A8E6B8H9"/>
<gene>
    <name evidence="1" type="ORF">KIH39_03965</name>
</gene>
<proteinExistence type="predicted"/>
<dbReference type="InterPro" id="IPR029063">
    <property type="entry name" value="SAM-dependent_MTases_sf"/>
</dbReference>
<keyword evidence="2" id="KW-1185">Reference proteome</keyword>
<reference evidence="1" key="1">
    <citation type="submission" date="2021-05" db="EMBL/GenBank/DDBJ databases">
        <title>Complete genome sequence of the cellulolytic planctomycete Telmatocola sphagniphila SP2T and characterization of the first cellulase from planctomycetes.</title>
        <authorList>
            <person name="Rakitin A.L."/>
            <person name="Beletsky A.V."/>
            <person name="Naumoff D.G."/>
            <person name="Kulichevskaya I.S."/>
            <person name="Mardanov A.V."/>
            <person name="Ravin N.V."/>
            <person name="Dedysh S.N."/>
        </authorList>
    </citation>
    <scope>NUCLEOTIDE SEQUENCE</scope>
    <source>
        <strain evidence="1">SP2T</strain>
    </source>
</reference>
<dbReference type="EMBL" id="CP074694">
    <property type="protein sequence ID" value="QVL33081.1"/>
    <property type="molecule type" value="Genomic_DNA"/>
</dbReference>
<organism evidence="1 2">
    <name type="scientific">Telmatocola sphagniphila</name>
    <dbReference type="NCBI Taxonomy" id="1123043"/>
    <lineage>
        <taxon>Bacteria</taxon>
        <taxon>Pseudomonadati</taxon>
        <taxon>Planctomycetota</taxon>
        <taxon>Planctomycetia</taxon>
        <taxon>Gemmatales</taxon>
        <taxon>Gemmataceae</taxon>
    </lineage>
</organism>
<dbReference type="SUPFAM" id="SSF53335">
    <property type="entry name" value="S-adenosyl-L-methionine-dependent methyltransferases"/>
    <property type="match status" value="1"/>
</dbReference>
<name>A0A8E6B8H9_9BACT</name>
<evidence type="ECO:0000313" key="1">
    <source>
        <dbReference type="EMBL" id="QVL33081.1"/>
    </source>
</evidence>
<evidence type="ECO:0008006" key="3">
    <source>
        <dbReference type="Google" id="ProtNLM"/>
    </source>
</evidence>
<protein>
    <recommendedName>
        <fullName evidence="3">Class I SAM-dependent methyltransferase</fullName>
    </recommendedName>
</protein>
<dbReference type="RefSeq" id="WP_213497971.1">
    <property type="nucleotide sequence ID" value="NZ_CP074694.1"/>
</dbReference>
<accession>A0A8E6B8H9</accession>
<dbReference type="Proteomes" id="UP000676194">
    <property type="component" value="Chromosome"/>
</dbReference>
<evidence type="ECO:0000313" key="2">
    <source>
        <dbReference type="Proteomes" id="UP000676194"/>
    </source>
</evidence>
<sequence length="274" mass="31787">MAATLADIRIDKLWLNHYLKNYQEFLGPLRNEPVKLLELGIAKGDSLRHWSDWFPCATIAGLDIKPFQIESGYDRVHCYQGEQQDTRILDKIGNELAPEGFDIIIDDASHVGQLSRISFWHLFEHHLKPGGLYFIEDWGTGYWKDYPDGKHYTPPGVQFAWHERILNSLAKNNWIQNKRLLRKLVGYTRWNYVKSRFPSHNRGMVGFVKELVDECGIADATSPEFGCGQPRASRFEWVRFSHGHVIVKKPLLSETPTEPGREIYSGKFQLDQRF</sequence>
<dbReference type="Gene3D" id="3.40.50.150">
    <property type="entry name" value="Vaccinia Virus protein VP39"/>
    <property type="match status" value="1"/>
</dbReference>
<dbReference type="KEGG" id="tsph:KIH39_03965"/>